<dbReference type="SUPFAM" id="SSF56112">
    <property type="entry name" value="Protein kinase-like (PK-like)"/>
    <property type="match status" value="1"/>
</dbReference>
<feature type="compositionally biased region" description="Low complexity" evidence="7">
    <location>
        <begin position="571"/>
        <end position="582"/>
    </location>
</feature>
<dbReference type="SMART" id="SM00220">
    <property type="entry name" value="S_TKc"/>
    <property type="match status" value="1"/>
</dbReference>
<feature type="domain" description="Protein kinase" evidence="8">
    <location>
        <begin position="96"/>
        <end position="385"/>
    </location>
</feature>
<dbReference type="InterPro" id="IPR008271">
    <property type="entry name" value="Ser/Thr_kinase_AS"/>
</dbReference>
<organism evidence="9 10">
    <name type="scientific">Naematelia encephala</name>
    <dbReference type="NCBI Taxonomy" id="71784"/>
    <lineage>
        <taxon>Eukaryota</taxon>
        <taxon>Fungi</taxon>
        <taxon>Dikarya</taxon>
        <taxon>Basidiomycota</taxon>
        <taxon>Agaricomycotina</taxon>
        <taxon>Tremellomycetes</taxon>
        <taxon>Tremellales</taxon>
        <taxon>Naemateliaceae</taxon>
        <taxon>Naematelia</taxon>
    </lineage>
</organism>
<evidence type="ECO:0000313" key="9">
    <source>
        <dbReference type="EMBL" id="ORY31407.1"/>
    </source>
</evidence>
<accession>A0A1Y2BAB3</accession>
<reference evidence="9 10" key="1">
    <citation type="submission" date="2016-07" db="EMBL/GenBank/DDBJ databases">
        <title>Pervasive Adenine N6-methylation of Active Genes in Fungi.</title>
        <authorList>
            <consortium name="DOE Joint Genome Institute"/>
            <person name="Mondo S.J."/>
            <person name="Dannebaum R.O."/>
            <person name="Kuo R.C."/>
            <person name="Labutti K."/>
            <person name="Haridas S."/>
            <person name="Kuo A."/>
            <person name="Salamov A."/>
            <person name="Ahrendt S.R."/>
            <person name="Lipzen A."/>
            <person name="Sullivan W."/>
            <person name="Andreopoulos W.B."/>
            <person name="Clum A."/>
            <person name="Lindquist E."/>
            <person name="Daum C."/>
            <person name="Ramamoorthy G.K."/>
            <person name="Gryganskyi A."/>
            <person name="Culley D."/>
            <person name="Magnuson J.K."/>
            <person name="James T.Y."/>
            <person name="O'Malley M.A."/>
            <person name="Stajich J.E."/>
            <person name="Spatafora J.W."/>
            <person name="Visel A."/>
            <person name="Grigoriev I.V."/>
        </authorList>
    </citation>
    <scope>NUCLEOTIDE SEQUENCE [LARGE SCALE GENOMIC DNA]</scope>
    <source>
        <strain evidence="9 10">68-887.2</strain>
    </source>
</reference>
<sequence length="864" mass="95340">MPSRPSTPRREKEELGPPGAGTLFVYGRLESQSGQTLNPYSLYVRRRSRDATPTATPNKDEIKWEDLLARIEQPSKPVSPDSLLEFGIADYTFLPISQGGVLGRGKFSTVYKVISIDGQYFALKHTPLHPHHPLISSRLLREPTLLAQLPPHPCLIGVNGWVRTEGHFYLIEQYASKHVPLPELALPLRPSRAAYILDQLVSVLRDCLHGGGRVVHRDLKGDNVLIEPESGDILLLDLGLATHYSASEPKLTTCCGSPAFHSPEIVHALNRPPGEVTYYGPELDIWCIALTLLSLLLDVRFPLGPSHKSRYVMQERVRDRLQELDELYVQSSPWRVLRNARLSDAQKSHEMLEWRRVRRAMSDFLDIDGVRRMASFQRYQVGPRVQERVAQHAQVEAEREFKSVTFIPSEVKFTLPLFLESPSPIIPPPPTTTPATTAGPGPIVLLNPTTEGEKKVMSYLRYLLRSKGILYHQLGISPNILQLVVPISPSSPRSSPDRANGQTEEGWMAMLNPFKKPAPTRSASVPARQRVSEAKMPATGGEMLKVWIKVEFEGLPASSSGSTLGRRRAGSRVSSQVRRPSVTMENVTINVEPLSQVAESTGHGNSNTEGEGVKRSKSLTKRPPMPSRQSSRNASLSRTRPHPLSRQVSMESSSASSSRLASRSRQTSYDSSHTSASSRPAREGPVPRVLISITDQRGYESLRNALDVKHLDSPDTGTSINVGSPMMIIQGGNKVSGGRSGLSPPDEEEIERGRPRSKDEPRLSSSGGRRSREVPTTAGGQVEADIDVNRQGEEKEAKREVSRGRRRGIGLWEGLFGRGGNETEGTTKDEVSERFGRSISVPPRAMMSGWGASGRWAEGRGGYV</sequence>
<dbReference type="Gene3D" id="1.10.510.10">
    <property type="entry name" value="Transferase(Phosphotransferase) domain 1"/>
    <property type="match status" value="1"/>
</dbReference>
<feature type="compositionally biased region" description="Basic and acidic residues" evidence="7">
    <location>
        <begin position="825"/>
        <end position="836"/>
    </location>
</feature>
<evidence type="ECO:0000256" key="6">
    <source>
        <dbReference type="PROSITE-ProRule" id="PRU10141"/>
    </source>
</evidence>
<dbReference type="GO" id="GO:0005524">
    <property type="term" value="F:ATP binding"/>
    <property type="evidence" value="ECO:0007669"/>
    <property type="project" value="UniProtKB-UniRule"/>
</dbReference>
<dbReference type="InterPro" id="IPR000719">
    <property type="entry name" value="Prot_kinase_dom"/>
</dbReference>
<keyword evidence="5 6" id="KW-0067">ATP-binding</keyword>
<evidence type="ECO:0000256" key="5">
    <source>
        <dbReference type="ARBA" id="ARBA00022840"/>
    </source>
</evidence>
<evidence type="ECO:0000256" key="7">
    <source>
        <dbReference type="SAM" id="MobiDB-lite"/>
    </source>
</evidence>
<feature type="compositionally biased region" description="Polar residues" evidence="7">
    <location>
        <begin position="597"/>
        <end position="609"/>
    </location>
</feature>
<feature type="region of interest" description="Disordered" evidence="7">
    <location>
        <begin position="817"/>
        <end position="864"/>
    </location>
</feature>
<keyword evidence="2" id="KW-0808">Transferase</keyword>
<dbReference type="Pfam" id="PF00069">
    <property type="entry name" value="Pkinase"/>
    <property type="match status" value="1"/>
</dbReference>
<dbReference type="PROSITE" id="PS50011">
    <property type="entry name" value="PROTEIN_KINASE_DOM"/>
    <property type="match status" value="1"/>
</dbReference>
<dbReference type="AlphaFoldDB" id="A0A1Y2BAB3"/>
<name>A0A1Y2BAB3_9TREE</name>
<feature type="binding site" evidence="6">
    <location>
        <position position="124"/>
    </location>
    <ligand>
        <name>ATP</name>
        <dbReference type="ChEBI" id="CHEBI:30616"/>
    </ligand>
</feature>
<feature type="compositionally biased region" description="Basic and acidic residues" evidence="7">
    <location>
        <begin position="787"/>
        <end position="803"/>
    </location>
</feature>
<keyword evidence="4" id="KW-0418">Kinase</keyword>
<evidence type="ECO:0000256" key="2">
    <source>
        <dbReference type="ARBA" id="ARBA00022679"/>
    </source>
</evidence>
<evidence type="ECO:0000256" key="1">
    <source>
        <dbReference type="ARBA" id="ARBA00022527"/>
    </source>
</evidence>
<keyword evidence="1" id="KW-0723">Serine/threonine-protein kinase</keyword>
<dbReference type="PROSITE" id="PS00108">
    <property type="entry name" value="PROTEIN_KINASE_ST"/>
    <property type="match status" value="1"/>
</dbReference>
<keyword evidence="3 6" id="KW-0547">Nucleotide-binding</keyword>
<evidence type="ECO:0000256" key="4">
    <source>
        <dbReference type="ARBA" id="ARBA00022777"/>
    </source>
</evidence>
<feature type="region of interest" description="Disordered" evidence="7">
    <location>
        <begin position="710"/>
        <end position="804"/>
    </location>
</feature>
<feature type="compositionally biased region" description="Basic and acidic residues" evidence="7">
    <location>
        <begin position="751"/>
        <end position="762"/>
    </location>
</feature>
<dbReference type="InterPro" id="IPR011009">
    <property type="entry name" value="Kinase-like_dom_sf"/>
</dbReference>
<evidence type="ECO:0000256" key="3">
    <source>
        <dbReference type="ARBA" id="ARBA00022741"/>
    </source>
</evidence>
<evidence type="ECO:0000313" key="10">
    <source>
        <dbReference type="Proteomes" id="UP000193986"/>
    </source>
</evidence>
<dbReference type="PANTHER" id="PTHR24349">
    <property type="entry name" value="SERINE/THREONINE-PROTEIN KINASE"/>
    <property type="match status" value="1"/>
</dbReference>
<dbReference type="InterPro" id="IPR017441">
    <property type="entry name" value="Protein_kinase_ATP_BS"/>
</dbReference>
<feature type="region of interest" description="Disordered" evidence="7">
    <location>
        <begin position="557"/>
        <end position="689"/>
    </location>
</feature>
<gene>
    <name evidence="9" type="ORF">BCR39DRAFT_526549</name>
</gene>
<feature type="region of interest" description="Disordered" evidence="7">
    <location>
        <begin position="1"/>
        <end position="21"/>
    </location>
</feature>
<comment type="caution">
    <text evidence="9">The sequence shown here is derived from an EMBL/GenBank/DDBJ whole genome shotgun (WGS) entry which is preliminary data.</text>
</comment>
<dbReference type="Proteomes" id="UP000193986">
    <property type="component" value="Unassembled WGS sequence"/>
</dbReference>
<dbReference type="GO" id="GO:0004674">
    <property type="term" value="F:protein serine/threonine kinase activity"/>
    <property type="evidence" value="ECO:0007669"/>
    <property type="project" value="UniProtKB-KW"/>
</dbReference>
<dbReference type="PROSITE" id="PS00107">
    <property type="entry name" value="PROTEIN_KINASE_ATP"/>
    <property type="match status" value="1"/>
</dbReference>
<dbReference type="EMBL" id="MCFC01000015">
    <property type="protein sequence ID" value="ORY31407.1"/>
    <property type="molecule type" value="Genomic_DNA"/>
</dbReference>
<feature type="compositionally biased region" description="Low complexity" evidence="7">
    <location>
        <begin position="645"/>
        <end position="678"/>
    </location>
</feature>
<dbReference type="InParanoid" id="A0A1Y2BAB3"/>
<proteinExistence type="predicted"/>
<dbReference type="InterPro" id="IPR050205">
    <property type="entry name" value="CDPK_Ser/Thr_kinases"/>
</dbReference>
<evidence type="ECO:0000259" key="8">
    <source>
        <dbReference type="PROSITE" id="PS50011"/>
    </source>
</evidence>
<feature type="compositionally biased region" description="Polar residues" evidence="7">
    <location>
        <begin position="627"/>
        <end position="638"/>
    </location>
</feature>
<dbReference type="STRING" id="71784.A0A1Y2BAB3"/>
<dbReference type="OrthoDB" id="5396786at2759"/>
<protein>
    <recommendedName>
        <fullName evidence="8">Protein kinase domain-containing protein</fullName>
    </recommendedName>
</protein>
<keyword evidence="10" id="KW-1185">Reference proteome</keyword>